<evidence type="ECO:0000313" key="5">
    <source>
        <dbReference type="Proteomes" id="UP001151699"/>
    </source>
</evidence>
<dbReference type="GO" id="GO:0008270">
    <property type="term" value="F:zinc ion binding"/>
    <property type="evidence" value="ECO:0007669"/>
    <property type="project" value="UniProtKB-KW"/>
</dbReference>
<dbReference type="GO" id="GO:0005634">
    <property type="term" value="C:nucleus"/>
    <property type="evidence" value="ECO:0007669"/>
    <property type="project" value="TreeGrafter"/>
</dbReference>
<keyword evidence="1" id="KW-0862">Zinc</keyword>
<dbReference type="Pfam" id="PF00096">
    <property type="entry name" value="zf-C2H2"/>
    <property type="match status" value="1"/>
</dbReference>
<dbReference type="InterPro" id="IPR052795">
    <property type="entry name" value="RREB1"/>
</dbReference>
<reference evidence="4" key="1">
    <citation type="submission" date="2022-07" db="EMBL/GenBank/DDBJ databases">
        <authorList>
            <person name="Trinca V."/>
            <person name="Uliana J.V.C."/>
            <person name="Torres T.T."/>
            <person name="Ward R.J."/>
            <person name="Monesi N."/>
        </authorList>
    </citation>
    <scope>NUCLEOTIDE SEQUENCE</scope>
    <source>
        <strain evidence="4">HSMRA1968</strain>
        <tissue evidence="4">Whole embryos</tissue>
    </source>
</reference>
<keyword evidence="1" id="KW-0479">Metal-binding</keyword>
<dbReference type="SMART" id="SM00355">
    <property type="entry name" value="ZnF_C2H2"/>
    <property type="match status" value="4"/>
</dbReference>
<dbReference type="InterPro" id="IPR036236">
    <property type="entry name" value="Znf_C2H2_sf"/>
</dbReference>
<feature type="compositionally biased region" description="Polar residues" evidence="2">
    <location>
        <begin position="641"/>
        <end position="653"/>
    </location>
</feature>
<feature type="region of interest" description="Disordered" evidence="2">
    <location>
        <begin position="545"/>
        <end position="580"/>
    </location>
</feature>
<dbReference type="PROSITE" id="PS50157">
    <property type="entry name" value="ZINC_FINGER_C2H2_2"/>
    <property type="match status" value="3"/>
</dbReference>
<dbReference type="PANTHER" id="PTHR46451">
    <property type="entry name" value="RAS-RESPONSIVE ELEMENT-BINDING PROTEIN 1"/>
    <property type="match status" value="1"/>
</dbReference>
<dbReference type="InterPro" id="IPR013087">
    <property type="entry name" value="Znf_C2H2_type"/>
</dbReference>
<evidence type="ECO:0000313" key="4">
    <source>
        <dbReference type="EMBL" id="KAJ6603635.1"/>
    </source>
</evidence>
<proteinExistence type="predicted"/>
<dbReference type="OrthoDB" id="6077919at2759"/>
<dbReference type="Proteomes" id="UP001151699">
    <property type="component" value="Unassembled WGS sequence"/>
</dbReference>
<feature type="compositionally biased region" description="Low complexity" evidence="2">
    <location>
        <begin position="623"/>
        <end position="632"/>
    </location>
</feature>
<dbReference type="GO" id="GO:0001228">
    <property type="term" value="F:DNA-binding transcription activator activity, RNA polymerase II-specific"/>
    <property type="evidence" value="ECO:0007669"/>
    <property type="project" value="TreeGrafter"/>
</dbReference>
<keyword evidence="5" id="KW-1185">Reference proteome</keyword>
<sequence length="710" mass="80001">MQPKLKRTVLQNWLKRITALKRVSNKINADLLKVKLWEKIMSILNSLGPKKSVASWKRCLSSLRDVTKKKLTVARNRPQSKVHGKIDAQINLRDQKIVKIFGIDILDGCGQLKEVGYESTPKFKTKKKLPTKPTEMICNEPDYMFQHISSSTNSTFTSTATLATSVTLNPPHDVHSTFMVDRRHLNNSCASSHPFPSGQNLSEPPTASQNNTQVAGLNSDTNNIPSTSNQPLQATVSISQKKLFTATMVKTTGSKQLSVTTGRDEFFAYLKLQRKSTLESASVDATNSESKELPLGRDEEEAQDAFTAEFRKMKIRGKFPCKLCMEVFGNLRELKDHNRVHLDAAGSGSYSCNICPFSIHDEAALTRHMLTHNDDKPFECSHRNCALTTKGKCTQRHLRNRHGKTTRDEVKRTIIHHASEDSSCDDPVKKMKIYNATYDNDDVVTNERHSPLANLKDIASAETMKTHVKSLDQLTKPTIEEMEREKAVNSFVSHQRPIDLSMDVLDLSRDEEEEEGITSKIDLEKNQHVSKTQQQLASEHLSVSHNLQQQIASSSQSTNLIHNSGPVKKNGVLMPKEKQRRYRTERPFACEHCASRFTLRSNMERHIKQKHPEYWAQRRLRRGSGSNNSGQNIIPPEHQPQLPSQSIASNPLNSIEDVPEPSASDLSVEESIRESTEFIGRLLEVSNPETLDRLFKSSPEEAAKLLGVEM</sequence>
<dbReference type="GO" id="GO:0000978">
    <property type="term" value="F:RNA polymerase II cis-regulatory region sequence-specific DNA binding"/>
    <property type="evidence" value="ECO:0007669"/>
    <property type="project" value="TreeGrafter"/>
</dbReference>
<feature type="domain" description="C2H2-type" evidence="3">
    <location>
        <begin position="319"/>
        <end position="341"/>
    </location>
</feature>
<accession>A0A9Q0MI92</accession>
<feature type="compositionally biased region" description="Polar residues" evidence="2">
    <location>
        <begin position="545"/>
        <end position="562"/>
    </location>
</feature>
<comment type="caution">
    <text evidence="4">The sequence shown here is derived from an EMBL/GenBank/DDBJ whole genome shotgun (WGS) entry which is preliminary data.</text>
</comment>
<dbReference type="PROSITE" id="PS00028">
    <property type="entry name" value="ZINC_FINGER_C2H2_1"/>
    <property type="match status" value="3"/>
</dbReference>
<gene>
    <name evidence="4" type="primary">Rreb1_4</name>
    <name evidence="4" type="ORF">Bhyg_15483</name>
</gene>
<dbReference type="EMBL" id="WJQU01005989">
    <property type="protein sequence ID" value="KAJ6603635.1"/>
    <property type="molecule type" value="Genomic_DNA"/>
</dbReference>
<evidence type="ECO:0000256" key="1">
    <source>
        <dbReference type="PROSITE-ProRule" id="PRU00042"/>
    </source>
</evidence>
<keyword evidence="1" id="KW-0863">Zinc-finger</keyword>
<feature type="domain" description="C2H2-type" evidence="3">
    <location>
        <begin position="350"/>
        <end position="377"/>
    </location>
</feature>
<dbReference type="AlphaFoldDB" id="A0A9Q0MI92"/>
<feature type="region of interest" description="Disordered" evidence="2">
    <location>
        <begin position="280"/>
        <end position="299"/>
    </location>
</feature>
<feature type="compositionally biased region" description="Polar residues" evidence="2">
    <location>
        <begin position="197"/>
        <end position="232"/>
    </location>
</feature>
<dbReference type="Gene3D" id="3.30.160.60">
    <property type="entry name" value="Classic Zinc Finger"/>
    <property type="match status" value="2"/>
</dbReference>
<dbReference type="SUPFAM" id="SSF57667">
    <property type="entry name" value="beta-beta-alpha zinc fingers"/>
    <property type="match status" value="2"/>
</dbReference>
<dbReference type="PANTHER" id="PTHR46451:SF1">
    <property type="entry name" value="RAS-RESPONSIVE ELEMENT-BINDING PROTEIN 1"/>
    <property type="match status" value="1"/>
</dbReference>
<name>A0A9Q0MI92_9DIPT</name>
<feature type="region of interest" description="Disordered" evidence="2">
    <location>
        <begin position="189"/>
        <end position="232"/>
    </location>
</feature>
<feature type="region of interest" description="Disordered" evidence="2">
    <location>
        <begin position="621"/>
        <end position="671"/>
    </location>
</feature>
<evidence type="ECO:0000256" key="2">
    <source>
        <dbReference type="SAM" id="MobiDB-lite"/>
    </source>
</evidence>
<organism evidence="4 5">
    <name type="scientific">Pseudolycoriella hygida</name>
    <dbReference type="NCBI Taxonomy" id="35572"/>
    <lineage>
        <taxon>Eukaryota</taxon>
        <taxon>Metazoa</taxon>
        <taxon>Ecdysozoa</taxon>
        <taxon>Arthropoda</taxon>
        <taxon>Hexapoda</taxon>
        <taxon>Insecta</taxon>
        <taxon>Pterygota</taxon>
        <taxon>Neoptera</taxon>
        <taxon>Endopterygota</taxon>
        <taxon>Diptera</taxon>
        <taxon>Nematocera</taxon>
        <taxon>Sciaroidea</taxon>
        <taxon>Sciaridae</taxon>
        <taxon>Pseudolycoriella</taxon>
    </lineage>
</organism>
<protein>
    <submittedName>
        <fullName evidence="4">Ras-responsive element-binding protein 1</fullName>
    </submittedName>
</protein>
<feature type="domain" description="C2H2-type" evidence="3">
    <location>
        <begin position="588"/>
        <end position="611"/>
    </location>
</feature>
<evidence type="ECO:0000259" key="3">
    <source>
        <dbReference type="PROSITE" id="PS50157"/>
    </source>
</evidence>